<protein>
    <submittedName>
        <fullName evidence="1">Uncharacterized protein</fullName>
    </submittedName>
</protein>
<accession>A0A8S9YDE2</accession>
<proteinExistence type="predicted"/>
<comment type="caution">
    <text evidence="1">The sequence shown here is derived from an EMBL/GenBank/DDBJ whole genome shotgun (WGS) entry which is preliminary data.</text>
</comment>
<sequence length="112" mass="12986">MLLQTDHHEPLLTTEHVHQIHSSLVRGHQLARSHLQAAQRHQKAYFVRRVHGDQHRPGDEVWLNDAVPPPGIPSKLHKQWKGPYIIDKLHTDVTYRIKQLAIPGWSSVVHFN</sequence>
<reference evidence="1" key="1">
    <citation type="submission" date="2019-07" db="EMBL/GenBank/DDBJ databases">
        <title>Annotation for the trematode Paragonimus miyazaki's.</title>
        <authorList>
            <person name="Choi Y.-J."/>
        </authorList>
    </citation>
    <scope>NUCLEOTIDE SEQUENCE</scope>
    <source>
        <strain evidence="1">Japan</strain>
    </source>
</reference>
<gene>
    <name evidence="1" type="ORF">EG68_12171</name>
</gene>
<organism evidence="1 2">
    <name type="scientific">Paragonimus skrjabini miyazakii</name>
    <dbReference type="NCBI Taxonomy" id="59628"/>
    <lineage>
        <taxon>Eukaryota</taxon>
        <taxon>Metazoa</taxon>
        <taxon>Spiralia</taxon>
        <taxon>Lophotrochozoa</taxon>
        <taxon>Platyhelminthes</taxon>
        <taxon>Trematoda</taxon>
        <taxon>Digenea</taxon>
        <taxon>Plagiorchiida</taxon>
        <taxon>Troglotremata</taxon>
        <taxon>Troglotrematidae</taxon>
        <taxon>Paragonimus</taxon>
    </lineage>
</organism>
<dbReference type="OrthoDB" id="6278006at2759"/>
<dbReference type="AlphaFoldDB" id="A0A8S9YDE2"/>
<name>A0A8S9YDE2_9TREM</name>
<evidence type="ECO:0000313" key="2">
    <source>
        <dbReference type="Proteomes" id="UP000822476"/>
    </source>
</evidence>
<dbReference type="Proteomes" id="UP000822476">
    <property type="component" value="Unassembled WGS sequence"/>
</dbReference>
<dbReference type="EMBL" id="JTDE01010313">
    <property type="protein sequence ID" value="KAF7234332.1"/>
    <property type="molecule type" value="Genomic_DNA"/>
</dbReference>
<keyword evidence="2" id="KW-1185">Reference proteome</keyword>
<evidence type="ECO:0000313" key="1">
    <source>
        <dbReference type="EMBL" id="KAF7234332.1"/>
    </source>
</evidence>